<dbReference type="EMBL" id="JAIQCV010000004">
    <property type="protein sequence ID" value="KAH1108207.1"/>
    <property type="molecule type" value="Genomic_DNA"/>
</dbReference>
<reference evidence="3 4" key="1">
    <citation type="journal article" date="2021" name="Plant Biotechnol. J.">
        <title>Multi-omics assisted identification of the key and species-specific regulatory components of drought-tolerant mechanisms in Gossypium stocksii.</title>
        <authorList>
            <person name="Yu D."/>
            <person name="Ke L."/>
            <person name="Zhang D."/>
            <person name="Wu Y."/>
            <person name="Sun Y."/>
            <person name="Mei J."/>
            <person name="Sun J."/>
            <person name="Sun Y."/>
        </authorList>
    </citation>
    <scope>NUCLEOTIDE SEQUENCE [LARGE SCALE GENOMIC DNA]</scope>
    <source>
        <strain evidence="4">cv. E1</strain>
        <tissue evidence="3">Leaf</tissue>
    </source>
</reference>
<comment type="caution">
    <text evidence="3">The sequence shown here is derived from an EMBL/GenBank/DDBJ whole genome shotgun (WGS) entry which is preliminary data.</text>
</comment>
<evidence type="ECO:0000313" key="4">
    <source>
        <dbReference type="Proteomes" id="UP000828251"/>
    </source>
</evidence>
<feature type="chain" id="PRO_5039478766" description="Zinc knuckle CX2CX4HX4C domain-containing protein" evidence="1">
    <location>
        <begin position="20"/>
        <end position="258"/>
    </location>
</feature>
<dbReference type="InterPro" id="IPR025836">
    <property type="entry name" value="Zn_knuckle_CX2CX4HX4C"/>
</dbReference>
<protein>
    <recommendedName>
        <fullName evidence="2">Zinc knuckle CX2CX4HX4C domain-containing protein</fullName>
    </recommendedName>
</protein>
<keyword evidence="1" id="KW-0732">Signal</keyword>
<dbReference type="PANTHER" id="PTHR31286">
    <property type="entry name" value="GLYCINE-RICH CELL WALL STRUCTURAL PROTEIN 1.8-LIKE"/>
    <property type="match status" value="1"/>
</dbReference>
<dbReference type="Pfam" id="PF14392">
    <property type="entry name" value="zf-CCHC_4"/>
    <property type="match status" value="1"/>
</dbReference>
<feature type="domain" description="Zinc knuckle CX2CX4HX4C" evidence="2">
    <location>
        <begin position="79"/>
        <end position="126"/>
    </location>
</feature>
<gene>
    <name evidence="3" type="ORF">J1N35_011975</name>
</gene>
<evidence type="ECO:0000313" key="3">
    <source>
        <dbReference type="EMBL" id="KAH1108207.1"/>
    </source>
</evidence>
<dbReference type="PANTHER" id="PTHR31286:SF153">
    <property type="entry name" value="DUF4283 DOMAIN PROTEIN"/>
    <property type="match status" value="1"/>
</dbReference>
<proteinExistence type="predicted"/>
<feature type="signal peptide" evidence="1">
    <location>
        <begin position="1"/>
        <end position="19"/>
    </location>
</feature>
<dbReference type="OrthoDB" id="994204at2759"/>
<accession>A0A9D4ABY4</accession>
<dbReference type="AlphaFoldDB" id="A0A9D4ABY4"/>
<sequence length="258" mass="29423">MQWWLIRILISVWLRPGENPSLVPLLSSEFWVQIHNLPPGLMTEAMARQFGDFLGRFLDYDTTFRSINFQSFMHIRVQLDVTIPLKRKKKVMVGTDRTFYALFKYEKLSLFCFICGKLGHGESFCHVRIEVDPSKIIFGWDVTLCATARQRLSSVSRWLSEADRSERIFLEKKMESCGRNQGNTSDSGNICRDDLAKIYPNPNLIPLGPGQSAHVKGLTNWSNVANQAFNNTVVGHGPRELQLDEENDPLLASKGKKC</sequence>
<dbReference type="InterPro" id="IPR040256">
    <property type="entry name" value="At4g02000-like"/>
</dbReference>
<evidence type="ECO:0000256" key="1">
    <source>
        <dbReference type="SAM" id="SignalP"/>
    </source>
</evidence>
<organism evidence="3 4">
    <name type="scientific">Gossypium stocksii</name>
    <dbReference type="NCBI Taxonomy" id="47602"/>
    <lineage>
        <taxon>Eukaryota</taxon>
        <taxon>Viridiplantae</taxon>
        <taxon>Streptophyta</taxon>
        <taxon>Embryophyta</taxon>
        <taxon>Tracheophyta</taxon>
        <taxon>Spermatophyta</taxon>
        <taxon>Magnoliopsida</taxon>
        <taxon>eudicotyledons</taxon>
        <taxon>Gunneridae</taxon>
        <taxon>Pentapetalae</taxon>
        <taxon>rosids</taxon>
        <taxon>malvids</taxon>
        <taxon>Malvales</taxon>
        <taxon>Malvaceae</taxon>
        <taxon>Malvoideae</taxon>
        <taxon>Gossypium</taxon>
    </lineage>
</organism>
<keyword evidence="4" id="KW-1185">Reference proteome</keyword>
<name>A0A9D4ABY4_9ROSI</name>
<dbReference type="Proteomes" id="UP000828251">
    <property type="component" value="Unassembled WGS sequence"/>
</dbReference>
<evidence type="ECO:0000259" key="2">
    <source>
        <dbReference type="Pfam" id="PF14392"/>
    </source>
</evidence>